<dbReference type="GO" id="GO:0005829">
    <property type="term" value="C:cytosol"/>
    <property type="evidence" value="ECO:0007669"/>
    <property type="project" value="TreeGrafter"/>
</dbReference>
<keyword evidence="7" id="KW-1185">Reference proteome</keyword>
<sequence>LRYSTGDGEYKAEALRLANCLVNVRAIIQHFSPKIESWLASQNLSTPTEDQILEVVRKNYDSLILKLQEGLEAYDRYSEKDHRPLLARLVVAARQRSDAASLHDHTAAALHHYTTIS</sequence>
<evidence type="ECO:0000256" key="4">
    <source>
        <dbReference type="ARBA" id="ARBA00023136"/>
    </source>
</evidence>
<dbReference type="GO" id="GO:0016020">
    <property type="term" value="C:membrane"/>
    <property type="evidence" value="ECO:0007669"/>
    <property type="project" value="UniProtKB-SubCell"/>
</dbReference>
<keyword evidence="2" id="KW-0812">Transmembrane</keyword>
<organism evidence="6 7">
    <name type="scientific">Operophtera brumata</name>
    <name type="common">Winter moth</name>
    <name type="synonym">Phalaena brumata</name>
    <dbReference type="NCBI Taxonomy" id="104452"/>
    <lineage>
        <taxon>Eukaryota</taxon>
        <taxon>Metazoa</taxon>
        <taxon>Ecdysozoa</taxon>
        <taxon>Arthropoda</taxon>
        <taxon>Hexapoda</taxon>
        <taxon>Insecta</taxon>
        <taxon>Pterygota</taxon>
        <taxon>Neoptera</taxon>
        <taxon>Endopterygota</taxon>
        <taxon>Lepidoptera</taxon>
        <taxon>Glossata</taxon>
        <taxon>Ditrysia</taxon>
        <taxon>Geometroidea</taxon>
        <taxon>Geometridae</taxon>
        <taxon>Larentiinae</taxon>
        <taxon>Operophtera</taxon>
    </lineage>
</organism>
<comment type="caution">
    <text evidence="6">The sequence shown here is derived from an EMBL/GenBank/DDBJ whole genome shotgun (WGS) entry which is preliminary data.</text>
</comment>
<gene>
    <name evidence="6" type="ORF">OBRU01_21679</name>
</gene>
<dbReference type="Proteomes" id="UP000037510">
    <property type="component" value="Unassembled WGS sequence"/>
</dbReference>
<dbReference type="InterPro" id="IPR039868">
    <property type="entry name" value="ARMD3-like"/>
</dbReference>
<feature type="non-terminal residue" evidence="6">
    <location>
        <position position="1"/>
    </location>
</feature>
<evidence type="ECO:0000259" key="5">
    <source>
        <dbReference type="Pfam" id="PF08427"/>
    </source>
</evidence>
<evidence type="ECO:0000256" key="1">
    <source>
        <dbReference type="ARBA" id="ARBA00004370"/>
    </source>
</evidence>
<evidence type="ECO:0000313" key="7">
    <source>
        <dbReference type="Proteomes" id="UP000037510"/>
    </source>
</evidence>
<keyword evidence="4" id="KW-0472">Membrane</keyword>
<reference evidence="6 7" key="1">
    <citation type="journal article" date="2015" name="Genome Biol. Evol.">
        <title>The genome of winter moth (Operophtera brumata) provides a genomic perspective on sexual dimorphism and phenology.</title>
        <authorList>
            <person name="Derks M.F."/>
            <person name="Smit S."/>
            <person name="Salis L."/>
            <person name="Schijlen E."/>
            <person name="Bossers A."/>
            <person name="Mateman C."/>
            <person name="Pijl A.S."/>
            <person name="de Ridder D."/>
            <person name="Groenen M.A."/>
            <person name="Visser M.E."/>
            <person name="Megens H.J."/>
        </authorList>
    </citation>
    <scope>NUCLEOTIDE SEQUENCE [LARGE SCALE GENOMIC DNA]</scope>
    <source>
        <strain evidence="6">WM2013NL</strain>
        <tissue evidence="6">Head and thorax</tissue>
    </source>
</reference>
<accession>A0A0L7KS86</accession>
<dbReference type="PANTHER" id="PTHR13608">
    <property type="entry name" value="ARMADILLO-LIKE HELICAL DOMAIN-CONTAINING PROTEIN 3"/>
    <property type="match status" value="1"/>
</dbReference>
<protein>
    <recommendedName>
        <fullName evidence="5">Armadillo-like helical domain-containing protein</fullName>
    </recommendedName>
</protein>
<evidence type="ECO:0000256" key="2">
    <source>
        <dbReference type="ARBA" id="ARBA00022692"/>
    </source>
</evidence>
<keyword evidence="3" id="KW-1133">Transmembrane helix</keyword>
<dbReference type="AlphaFoldDB" id="A0A0L7KS86"/>
<proteinExistence type="predicted"/>
<name>A0A0L7KS86_OPEBR</name>
<dbReference type="PANTHER" id="PTHR13608:SF3">
    <property type="entry name" value="ARMADILLO-LIKE HELICAL DOMAIN-CONTAINING PROTEIN 3"/>
    <property type="match status" value="1"/>
</dbReference>
<dbReference type="Pfam" id="PF08427">
    <property type="entry name" value="ARMH3_C"/>
    <property type="match status" value="1"/>
</dbReference>
<dbReference type="EMBL" id="JTDY01006293">
    <property type="protein sequence ID" value="KOB66133.1"/>
    <property type="molecule type" value="Genomic_DNA"/>
</dbReference>
<dbReference type="InterPro" id="IPR013636">
    <property type="entry name" value="ARMH3_C"/>
</dbReference>
<evidence type="ECO:0000313" key="6">
    <source>
        <dbReference type="EMBL" id="KOB66133.1"/>
    </source>
</evidence>
<dbReference type="STRING" id="104452.A0A0L7KS86"/>
<feature type="domain" description="Armadillo-like helical" evidence="5">
    <location>
        <begin position="6"/>
        <end position="91"/>
    </location>
</feature>
<evidence type="ECO:0000256" key="3">
    <source>
        <dbReference type="ARBA" id="ARBA00022989"/>
    </source>
</evidence>
<comment type="subcellular location">
    <subcellularLocation>
        <location evidence="1">Membrane</location>
    </subcellularLocation>
</comment>